<dbReference type="Pfam" id="PF14062">
    <property type="entry name" value="DUF4253"/>
    <property type="match status" value="1"/>
</dbReference>
<feature type="region of interest" description="Disordered" evidence="1">
    <location>
        <begin position="1"/>
        <end position="27"/>
    </location>
</feature>
<feature type="domain" description="DUF4253" evidence="2">
    <location>
        <begin position="160"/>
        <end position="270"/>
    </location>
</feature>
<reference evidence="3 4" key="1">
    <citation type="submission" date="2015-10" db="EMBL/GenBank/DDBJ databases">
        <title>Draft genome sequence of Streptomyces griseoruber DSM 40281, type strain for the species Streptomyces griseoruber.</title>
        <authorList>
            <person name="Ruckert C."/>
            <person name="Winkler A."/>
            <person name="Kalinowski J."/>
            <person name="Kampfer P."/>
            <person name="Glaeser S."/>
        </authorList>
    </citation>
    <scope>NUCLEOTIDE SEQUENCE [LARGE SCALE GENOMIC DNA]</scope>
    <source>
        <strain evidence="3 4">DSM 40281</strain>
    </source>
</reference>
<organism evidence="3 4">
    <name type="scientific">Streptomyces griseoruber</name>
    <dbReference type="NCBI Taxonomy" id="1943"/>
    <lineage>
        <taxon>Bacteria</taxon>
        <taxon>Bacillati</taxon>
        <taxon>Actinomycetota</taxon>
        <taxon>Actinomycetes</taxon>
        <taxon>Kitasatosporales</taxon>
        <taxon>Streptomycetaceae</taxon>
        <taxon>Streptomyces</taxon>
    </lineage>
</organism>
<dbReference type="EMBL" id="LMWW01000065">
    <property type="protein sequence ID" value="KUN76627.1"/>
    <property type="molecule type" value="Genomic_DNA"/>
</dbReference>
<accession>A0A101SME4</accession>
<dbReference type="AlphaFoldDB" id="A0A101SME4"/>
<comment type="caution">
    <text evidence="3">The sequence shown here is derived from an EMBL/GenBank/DDBJ whole genome shotgun (WGS) entry which is preliminary data.</text>
</comment>
<proteinExistence type="predicted"/>
<dbReference type="STRING" id="1943.AQJ64_37330"/>
<evidence type="ECO:0000256" key="1">
    <source>
        <dbReference type="SAM" id="MobiDB-lite"/>
    </source>
</evidence>
<protein>
    <recommendedName>
        <fullName evidence="2">DUF4253 domain-containing protein</fullName>
    </recommendedName>
</protein>
<dbReference type="InterPro" id="IPR025349">
    <property type="entry name" value="DUF4253"/>
</dbReference>
<dbReference type="Proteomes" id="UP000052982">
    <property type="component" value="Unassembled WGS sequence"/>
</dbReference>
<evidence type="ECO:0000259" key="2">
    <source>
        <dbReference type="Pfam" id="PF14062"/>
    </source>
</evidence>
<gene>
    <name evidence="3" type="ORF">AQJ64_37330</name>
</gene>
<evidence type="ECO:0000313" key="4">
    <source>
        <dbReference type="Proteomes" id="UP000052982"/>
    </source>
</evidence>
<sequence length="270" mass="29622">MHPEPRLSLETPLPPGRMITSDEGDGDVQPLWLSDRPATAGLWAQIHAEHTRSGLWPLLLDALDPDDDEFRPWGSGELMPERMTSPASHDPAGLLEEWWATYTAVDEDDDMLSAKRRLAVTAPFGQDWPGIAPARSGATDPDEPAAEYAQVFLTDRPQSRLGLVAAATGAEALAVAGWCGPLNYDNDTAKFSAVIRDWEHRFGARVIAAGFSTLHLSIAAPPMNEDDALLVAAEHFAICPDNIWQGGRPYTLTGYTERIIGAHGWDFWWD</sequence>
<keyword evidence="4" id="KW-1185">Reference proteome</keyword>
<name>A0A101SME4_9ACTN</name>
<evidence type="ECO:0000313" key="3">
    <source>
        <dbReference type="EMBL" id="KUN76627.1"/>
    </source>
</evidence>